<dbReference type="Proteomes" id="UP001634154">
    <property type="component" value="Unassembled WGS sequence"/>
</dbReference>
<feature type="transmembrane region" description="Helical" evidence="1">
    <location>
        <begin position="433"/>
        <end position="457"/>
    </location>
</feature>
<gene>
    <name evidence="3" type="ORF">ACKW6Q_03630</name>
    <name evidence="2" type="ORF">AU378_02270</name>
</gene>
<feature type="transmembrane region" description="Helical" evidence="1">
    <location>
        <begin position="344"/>
        <end position="361"/>
    </location>
</feature>
<sequence>MGNLFNTLKGDYLQRSRSYAFLITVAIAVYAAHSFVPTPEADYTTLNIPGYKGVYNSAWAGNINALMTTVMLSLCGFYLVNSTIKKDIDTEVGLIIATTPVSNFGYLFIKFLGNLMILLTISGIALLVGIVMFFIRNSGYPFYIGDFLRPYFFMVVPAMVVVSGLAITAEVFLSRKTILQNAIYFLAFTILILAMTRQTNTMGDNIKDAFGTGIVTSSINEKINKQFGENIQSITLGYIKLENNQYKTFEWDGALWDYNYLISRLIWVSFTFLLVYISSLFFHRFDFKQAVQRRPILQIFEEKTTSAPYSGFQKSALPEIATAYGIIPFVKIELMMMIRKDAKWLWLINLSLWVASIFLPLEKAYSLLLPALFFLQVNRISDLTSKEVTNRLHYFTFASYKPLQRLLPAQVLAGLILLTVLAMPVIFRLLFSFHFISIIQVLNGIVFIVALSVCLGVVSGGRKLFEIFFFVLTYIAYKSPGAHYLGNINTSDYPMTTALFITSFVLLILSFVVRKNQIKTL</sequence>
<evidence type="ECO:0000313" key="5">
    <source>
        <dbReference type="Proteomes" id="UP001634154"/>
    </source>
</evidence>
<feature type="transmembrane region" description="Helical" evidence="1">
    <location>
        <begin position="178"/>
        <end position="196"/>
    </location>
</feature>
<keyword evidence="1" id="KW-1133">Transmembrane helix</keyword>
<name>A0A135WI58_9FLAO</name>
<keyword evidence="1" id="KW-0812">Transmembrane</keyword>
<reference evidence="2" key="2">
    <citation type="submission" date="2015-12" db="EMBL/GenBank/DDBJ databases">
        <authorList>
            <person name="Shamseldin A."/>
            <person name="Moawad H."/>
            <person name="Abd El-Rahim W.M."/>
            <person name="Sadowsky M.J."/>
        </authorList>
    </citation>
    <scope>NUCLEOTIDE SEQUENCE</scope>
    <source>
        <strain evidence="2">KJ1R5</strain>
    </source>
</reference>
<reference evidence="4" key="1">
    <citation type="submission" date="2015-12" db="EMBL/GenBank/DDBJ databases">
        <title>Genome sequence of a biocontrol rhizobacterium Chryseobacterium kwangjuense strain KJ1R5 isolated from pepper (Capsicum annuum L.).</title>
        <authorList>
            <person name="Jeong J.-J."/>
            <person name="Park H."/>
            <person name="Mannaa M."/>
            <person name="Sang M.K."/>
            <person name="Choi I.-G."/>
            <person name="Kim K.D."/>
        </authorList>
    </citation>
    <scope>NUCLEOTIDE SEQUENCE [LARGE SCALE GENOMIC DNA]</scope>
    <source>
        <strain evidence="4">KJ1R5</strain>
    </source>
</reference>
<dbReference type="AlphaFoldDB" id="A0A135WI58"/>
<feature type="transmembrane region" description="Helical" evidence="1">
    <location>
        <begin position="19"/>
        <end position="38"/>
    </location>
</feature>
<comment type="caution">
    <text evidence="2">The sequence shown here is derived from an EMBL/GenBank/DDBJ whole genome shotgun (WGS) entry which is preliminary data.</text>
</comment>
<protein>
    <submittedName>
        <fullName evidence="2">Uncharacterized protein</fullName>
    </submittedName>
</protein>
<feature type="transmembrane region" description="Helical" evidence="1">
    <location>
        <begin position="115"/>
        <end position="135"/>
    </location>
</feature>
<dbReference type="EMBL" id="LPUR01000001">
    <property type="protein sequence ID" value="KXH84608.1"/>
    <property type="molecule type" value="Genomic_DNA"/>
</dbReference>
<dbReference type="EMBL" id="JBJXVJ010000001">
    <property type="protein sequence ID" value="MFN1216058.1"/>
    <property type="molecule type" value="Genomic_DNA"/>
</dbReference>
<evidence type="ECO:0000313" key="4">
    <source>
        <dbReference type="Proteomes" id="UP000070513"/>
    </source>
</evidence>
<feature type="transmembrane region" description="Helical" evidence="1">
    <location>
        <begin position="406"/>
        <end position="427"/>
    </location>
</feature>
<keyword evidence="5" id="KW-1185">Reference proteome</keyword>
<feature type="transmembrane region" description="Helical" evidence="1">
    <location>
        <begin position="147"/>
        <end position="172"/>
    </location>
</feature>
<dbReference type="OrthoDB" id="6017159at2"/>
<dbReference type="RefSeq" id="WP_062647565.1">
    <property type="nucleotide sequence ID" value="NZ_JBJXVJ010000001.1"/>
</dbReference>
<evidence type="ECO:0000313" key="3">
    <source>
        <dbReference type="EMBL" id="MFN1216058.1"/>
    </source>
</evidence>
<dbReference type="Proteomes" id="UP000070513">
    <property type="component" value="Unassembled WGS sequence"/>
</dbReference>
<keyword evidence="1" id="KW-0472">Membrane</keyword>
<evidence type="ECO:0000313" key="2">
    <source>
        <dbReference type="EMBL" id="KXH84608.1"/>
    </source>
</evidence>
<feature type="transmembrane region" description="Helical" evidence="1">
    <location>
        <begin position="265"/>
        <end position="285"/>
    </location>
</feature>
<feature type="transmembrane region" description="Helical" evidence="1">
    <location>
        <begin position="493"/>
        <end position="513"/>
    </location>
</feature>
<accession>A0A135WI58</accession>
<reference evidence="3 5" key="4">
    <citation type="submission" date="2024-12" db="EMBL/GenBank/DDBJ databases">
        <title>Draft genome sequence of Chryseobacterium kwangjuense AG447.</title>
        <authorList>
            <person name="Cheptsov V.S."/>
            <person name="Belov A."/>
            <person name="Zavarzina A.G."/>
        </authorList>
    </citation>
    <scope>NUCLEOTIDE SEQUENCE [LARGE SCALE GENOMIC DNA]</scope>
    <source>
        <strain evidence="3 5">AG447</strain>
    </source>
</reference>
<feature type="transmembrane region" description="Helical" evidence="1">
    <location>
        <begin position="58"/>
        <end position="80"/>
    </location>
</feature>
<evidence type="ECO:0000256" key="1">
    <source>
        <dbReference type="SAM" id="Phobius"/>
    </source>
</evidence>
<proteinExistence type="predicted"/>
<reference evidence="2 4" key="3">
    <citation type="journal article" date="2016" name="Genome Announc.">
        <title>Draft Genome Sequence of a Biocontrol Rhizobacterium, Chryseobacterium kwangjuense Strain KJ1R5, Isolated from Pepper (Capsicum annuum).</title>
        <authorList>
            <person name="Jeong J.J."/>
            <person name="Park H."/>
            <person name="Park B.H."/>
            <person name="Mannaa M."/>
            <person name="Sang M.K."/>
            <person name="Choi I.G."/>
            <person name="Kim K.D."/>
        </authorList>
    </citation>
    <scope>NUCLEOTIDE SEQUENCE [LARGE SCALE GENOMIC DNA]</scope>
    <source>
        <strain evidence="2 4">KJ1R5</strain>
    </source>
</reference>
<organism evidence="2 4">
    <name type="scientific">Chryseobacterium kwangjuense</name>
    <dbReference type="NCBI Taxonomy" id="267125"/>
    <lineage>
        <taxon>Bacteria</taxon>
        <taxon>Pseudomonadati</taxon>
        <taxon>Bacteroidota</taxon>
        <taxon>Flavobacteriia</taxon>
        <taxon>Flavobacteriales</taxon>
        <taxon>Weeksellaceae</taxon>
        <taxon>Chryseobacterium group</taxon>
        <taxon>Chryseobacterium</taxon>
    </lineage>
</organism>